<reference evidence="1 2" key="1">
    <citation type="submission" date="2019-02" db="EMBL/GenBank/DDBJ databases">
        <title>Deep-cultivation of Planctomycetes and their phenomic and genomic characterization uncovers novel biology.</title>
        <authorList>
            <person name="Wiegand S."/>
            <person name="Jogler M."/>
            <person name="Boedeker C."/>
            <person name="Pinto D."/>
            <person name="Vollmers J."/>
            <person name="Rivas-Marin E."/>
            <person name="Kohn T."/>
            <person name="Peeters S.H."/>
            <person name="Heuer A."/>
            <person name="Rast P."/>
            <person name="Oberbeckmann S."/>
            <person name="Bunk B."/>
            <person name="Jeske O."/>
            <person name="Meyerdierks A."/>
            <person name="Storesund J.E."/>
            <person name="Kallscheuer N."/>
            <person name="Luecker S."/>
            <person name="Lage O.M."/>
            <person name="Pohl T."/>
            <person name="Merkel B.J."/>
            <person name="Hornburger P."/>
            <person name="Mueller R.-W."/>
            <person name="Bruemmer F."/>
            <person name="Labrenz M."/>
            <person name="Spormann A.M."/>
            <person name="Op den Camp H."/>
            <person name="Overmann J."/>
            <person name="Amann R."/>
            <person name="Jetten M.S.M."/>
            <person name="Mascher T."/>
            <person name="Medema M.H."/>
            <person name="Devos D.P."/>
            <person name="Kaster A.-K."/>
            <person name="Ovreas L."/>
            <person name="Rohde M."/>
            <person name="Galperin M.Y."/>
            <person name="Jogler C."/>
        </authorList>
    </citation>
    <scope>NUCLEOTIDE SEQUENCE [LARGE SCALE GENOMIC DNA]</scope>
    <source>
        <strain evidence="1 2">Poly24</strain>
    </source>
</reference>
<evidence type="ECO:0000313" key="2">
    <source>
        <dbReference type="Proteomes" id="UP000315082"/>
    </source>
</evidence>
<dbReference type="Proteomes" id="UP000315082">
    <property type="component" value="Chromosome"/>
</dbReference>
<keyword evidence="2" id="KW-1185">Reference proteome</keyword>
<gene>
    <name evidence="1" type="ORF">Poly24_01970</name>
</gene>
<accession>A0A518JLT3</accession>
<dbReference type="PANTHER" id="PTHR39186">
    <property type="entry name" value="DUF2071 FAMILY PROTEIN"/>
    <property type="match status" value="1"/>
</dbReference>
<dbReference type="AlphaFoldDB" id="A0A518JLT3"/>
<evidence type="ECO:0008006" key="3">
    <source>
        <dbReference type="Google" id="ProtNLM"/>
    </source>
</evidence>
<dbReference type="OrthoDB" id="150993at2"/>
<proteinExistence type="predicted"/>
<dbReference type="KEGG" id="rcf:Poly24_01970"/>
<dbReference type="PANTHER" id="PTHR39186:SF1">
    <property type="entry name" value="DUF2071 DOMAIN-CONTAINING PROTEIN"/>
    <property type="match status" value="1"/>
</dbReference>
<evidence type="ECO:0000313" key="1">
    <source>
        <dbReference type="EMBL" id="QDV66511.1"/>
    </source>
</evidence>
<name>A0A518JLT3_9BACT</name>
<dbReference type="InterPro" id="IPR018644">
    <property type="entry name" value="DUF2071"/>
</dbReference>
<organism evidence="1 2">
    <name type="scientific">Rosistilla carotiformis</name>
    <dbReference type="NCBI Taxonomy" id="2528017"/>
    <lineage>
        <taxon>Bacteria</taxon>
        <taxon>Pseudomonadati</taxon>
        <taxon>Planctomycetota</taxon>
        <taxon>Planctomycetia</taxon>
        <taxon>Pirellulales</taxon>
        <taxon>Pirellulaceae</taxon>
        <taxon>Rosistilla</taxon>
    </lineage>
</organism>
<dbReference type="RefSeq" id="WP_145089174.1">
    <property type="nucleotide sequence ID" value="NZ_CP036348.1"/>
</dbReference>
<protein>
    <recommendedName>
        <fullName evidence="3">DUF2071 domain-containing protein</fullName>
    </recommendedName>
</protein>
<dbReference type="Pfam" id="PF09844">
    <property type="entry name" value="DUF2071"/>
    <property type="match status" value="1"/>
</dbReference>
<sequence length="228" mass="26216">MKFLTAHWKHLLLANYNVQAALLEPFVPKGTQIDAFEGQIYVSLVAFMFEETRLAGIPIPFHRHFEEVNLRFYVSPKKDPSIRAVTFIKELVPRRIIPLIANNLFHETYAAVPMDHGNDPKRHWYSWQNASHNRFAANIDSELVLPPAGSLGEFITEHYWGYSQGPRRTLQYEVRHPQWRCCQIEDFEIDVDFAATYGEAFAFLNTQTPANVQYAEGSAVSVSFPSQL</sequence>
<dbReference type="EMBL" id="CP036348">
    <property type="protein sequence ID" value="QDV66511.1"/>
    <property type="molecule type" value="Genomic_DNA"/>
</dbReference>